<gene>
    <name evidence="1" type="ORF">E0F88_10620</name>
</gene>
<dbReference type="Proteomes" id="UP000294850">
    <property type="component" value="Unassembled WGS sequence"/>
</dbReference>
<dbReference type="InterPro" id="IPR036237">
    <property type="entry name" value="Xyl_isomerase-like_sf"/>
</dbReference>
<dbReference type="GO" id="GO:0016853">
    <property type="term" value="F:isomerase activity"/>
    <property type="evidence" value="ECO:0007669"/>
    <property type="project" value="UniProtKB-KW"/>
</dbReference>
<evidence type="ECO:0000313" key="2">
    <source>
        <dbReference type="Proteomes" id="UP000294850"/>
    </source>
</evidence>
<dbReference type="AlphaFoldDB" id="A0A4R5DZ24"/>
<dbReference type="NCBIfam" id="NF035939">
    <property type="entry name" value="TIM_EboE"/>
    <property type="match status" value="1"/>
</dbReference>
<reference evidence="1 2" key="1">
    <citation type="submission" date="2019-03" db="EMBL/GenBank/DDBJ databases">
        <title>Dyadobacter AR-3-6 sp. nov., isolated from arctic soil.</title>
        <authorList>
            <person name="Chaudhary D.K."/>
        </authorList>
    </citation>
    <scope>NUCLEOTIDE SEQUENCE [LARGE SCALE GENOMIC DNA]</scope>
    <source>
        <strain evidence="1 2">AR-3-6</strain>
    </source>
</reference>
<proteinExistence type="predicted"/>
<dbReference type="Gene3D" id="3.20.20.150">
    <property type="entry name" value="Divalent-metal-dependent TIM barrel enzymes"/>
    <property type="match status" value="1"/>
</dbReference>
<protein>
    <submittedName>
        <fullName evidence="1">Xylose isomerase</fullName>
    </submittedName>
</protein>
<dbReference type="EMBL" id="SMFL01000003">
    <property type="protein sequence ID" value="TDE16675.1"/>
    <property type="molecule type" value="Genomic_DNA"/>
</dbReference>
<organism evidence="1 2">
    <name type="scientific">Dyadobacter psychrotolerans</name>
    <dbReference type="NCBI Taxonomy" id="2541721"/>
    <lineage>
        <taxon>Bacteria</taxon>
        <taxon>Pseudomonadati</taxon>
        <taxon>Bacteroidota</taxon>
        <taxon>Cytophagia</taxon>
        <taxon>Cytophagales</taxon>
        <taxon>Spirosomataceae</taxon>
        <taxon>Dyadobacter</taxon>
    </lineage>
</organism>
<dbReference type="SUPFAM" id="SSF51658">
    <property type="entry name" value="Xylose isomerase-like"/>
    <property type="match status" value="1"/>
</dbReference>
<dbReference type="OrthoDB" id="9785907at2"/>
<keyword evidence="2" id="KW-1185">Reference proteome</keyword>
<dbReference type="RefSeq" id="WP_131958207.1">
    <property type="nucleotide sequence ID" value="NZ_SMFL01000003.1"/>
</dbReference>
<accession>A0A4R5DZ24</accession>
<sequence length="411" mass="47498">MITPYGHLTYCSNIHPGEKWDDHFKELRENLPYIKKQLSPDQPFGLGLRVANEASIELSQPEKIAEFKNWLDQENIYVFVINGFPYGGFHNTVVKGDVHTPDWTTGDRLNYTKRLFRILIQLLPDGMEGGVSTPPLSYRLWWKNEAKKIKGTEEATQNILDLLEELISLEKDTGRVLHLDIEPEPDGILDNTVDFVNWYRDVLLPAGTIYLQKKHQFPAEKSKEIILKHIQLCYDICHAAVAYEEPENILNSLQEIGIKVGRIQISSALKVDFSTNKEIKRKAIETFNEPVYLHQVVTKNSDQSKTHYPDLPEALADWNENQEEWRVHFHVPLFIASYGVLDSTQNEIIKTLAIHREKPFSAFLEVETYTWGVLPEDMQKPIGQSIVREMDWVKKILENPSWHELPSQTSL</sequence>
<comment type="caution">
    <text evidence="1">The sequence shown here is derived from an EMBL/GenBank/DDBJ whole genome shotgun (WGS) entry which is preliminary data.</text>
</comment>
<name>A0A4R5DZ24_9BACT</name>
<keyword evidence="1" id="KW-0413">Isomerase</keyword>
<evidence type="ECO:0000313" key="1">
    <source>
        <dbReference type="EMBL" id="TDE16675.1"/>
    </source>
</evidence>